<feature type="domain" description="VWFD" evidence="1">
    <location>
        <begin position="11"/>
        <end position="86"/>
    </location>
</feature>
<sequence>MNVKELYKMQNTRNTWGNGAVRSYQDTFYHFTSTCNYMLSRQCDGTAEDFSVEIRRSNSTLEHILIQIEGVLISVFNGAIRVKDAL</sequence>
<organism evidence="2 3">
    <name type="scientific">Callorhinchus milii</name>
    <name type="common">Ghost shark</name>
    <dbReference type="NCBI Taxonomy" id="7868"/>
    <lineage>
        <taxon>Eukaryota</taxon>
        <taxon>Metazoa</taxon>
        <taxon>Chordata</taxon>
        <taxon>Craniata</taxon>
        <taxon>Vertebrata</taxon>
        <taxon>Chondrichthyes</taxon>
        <taxon>Holocephali</taxon>
        <taxon>Chimaeriformes</taxon>
        <taxon>Callorhinchidae</taxon>
        <taxon>Callorhinchus</taxon>
    </lineage>
</organism>
<dbReference type="STRING" id="7868.ENSCMIP00000034677"/>
<dbReference type="Proteomes" id="UP000314986">
    <property type="component" value="Unassembled WGS sequence"/>
</dbReference>
<dbReference type="PROSITE" id="PS51233">
    <property type="entry name" value="VWFD"/>
    <property type="match status" value="1"/>
</dbReference>
<evidence type="ECO:0000313" key="3">
    <source>
        <dbReference type="Proteomes" id="UP000314986"/>
    </source>
</evidence>
<dbReference type="AlphaFoldDB" id="A0A4W3IYP3"/>
<name>A0A4W3IYP3_CALMI</name>
<proteinExistence type="predicted"/>
<reference evidence="3" key="2">
    <citation type="journal article" date="2007" name="PLoS Biol.">
        <title>Survey sequencing and comparative analysis of the elephant shark (Callorhinchus milii) genome.</title>
        <authorList>
            <person name="Venkatesh B."/>
            <person name="Kirkness E.F."/>
            <person name="Loh Y.H."/>
            <person name="Halpern A.L."/>
            <person name="Lee A.P."/>
            <person name="Johnson J."/>
            <person name="Dandona N."/>
            <person name="Viswanathan L.D."/>
            <person name="Tay A."/>
            <person name="Venter J.C."/>
            <person name="Strausberg R.L."/>
            <person name="Brenner S."/>
        </authorList>
    </citation>
    <scope>NUCLEOTIDE SEQUENCE [LARGE SCALE GENOMIC DNA]</scope>
</reference>
<dbReference type="Ensembl" id="ENSCMIT00000035197.1">
    <property type="protein sequence ID" value="ENSCMIP00000034677.1"/>
    <property type="gene ID" value="ENSCMIG00000014704.1"/>
</dbReference>
<reference evidence="3" key="3">
    <citation type="journal article" date="2014" name="Nature">
        <title>Elephant shark genome provides unique insights into gnathostome evolution.</title>
        <authorList>
            <consortium name="International Elephant Shark Genome Sequencing Consortium"/>
            <person name="Venkatesh B."/>
            <person name="Lee A.P."/>
            <person name="Ravi V."/>
            <person name="Maurya A.K."/>
            <person name="Lian M.M."/>
            <person name="Swann J.B."/>
            <person name="Ohta Y."/>
            <person name="Flajnik M.F."/>
            <person name="Sutoh Y."/>
            <person name="Kasahara M."/>
            <person name="Hoon S."/>
            <person name="Gangu V."/>
            <person name="Roy S.W."/>
            <person name="Irimia M."/>
            <person name="Korzh V."/>
            <person name="Kondrychyn I."/>
            <person name="Lim Z.W."/>
            <person name="Tay B.H."/>
            <person name="Tohari S."/>
            <person name="Kong K.W."/>
            <person name="Ho S."/>
            <person name="Lorente-Galdos B."/>
            <person name="Quilez J."/>
            <person name="Marques-Bonet T."/>
            <person name="Raney B.J."/>
            <person name="Ingham P.W."/>
            <person name="Tay A."/>
            <person name="Hillier L.W."/>
            <person name="Minx P."/>
            <person name="Boehm T."/>
            <person name="Wilson R.K."/>
            <person name="Brenner S."/>
            <person name="Warren W.C."/>
        </authorList>
    </citation>
    <scope>NUCLEOTIDE SEQUENCE [LARGE SCALE GENOMIC DNA]</scope>
</reference>
<reference evidence="3" key="1">
    <citation type="journal article" date="2006" name="Science">
        <title>Ancient noncoding elements conserved in the human genome.</title>
        <authorList>
            <person name="Venkatesh B."/>
            <person name="Kirkness E.F."/>
            <person name="Loh Y.H."/>
            <person name="Halpern A.L."/>
            <person name="Lee A.P."/>
            <person name="Johnson J."/>
            <person name="Dandona N."/>
            <person name="Viswanathan L.D."/>
            <person name="Tay A."/>
            <person name="Venter J.C."/>
            <person name="Strausberg R.L."/>
            <person name="Brenner S."/>
        </authorList>
    </citation>
    <scope>NUCLEOTIDE SEQUENCE [LARGE SCALE GENOMIC DNA]</scope>
</reference>
<accession>A0A4W3IYP3</accession>
<keyword evidence="3" id="KW-1185">Reference proteome</keyword>
<dbReference type="Pfam" id="PF00094">
    <property type="entry name" value="VWD"/>
    <property type="match status" value="1"/>
</dbReference>
<reference evidence="2" key="5">
    <citation type="submission" date="2025-09" db="UniProtKB">
        <authorList>
            <consortium name="Ensembl"/>
        </authorList>
    </citation>
    <scope>IDENTIFICATION</scope>
</reference>
<reference evidence="2" key="4">
    <citation type="submission" date="2025-08" db="UniProtKB">
        <authorList>
            <consortium name="Ensembl"/>
        </authorList>
    </citation>
    <scope>IDENTIFICATION</scope>
</reference>
<dbReference type="InParanoid" id="A0A4W3IYP3"/>
<evidence type="ECO:0000313" key="2">
    <source>
        <dbReference type="Ensembl" id="ENSCMIP00000034677.1"/>
    </source>
</evidence>
<dbReference type="InterPro" id="IPR001846">
    <property type="entry name" value="VWF_type-D"/>
</dbReference>
<protein>
    <recommendedName>
        <fullName evidence="1">VWFD domain-containing protein</fullName>
    </recommendedName>
</protein>
<evidence type="ECO:0000259" key="1">
    <source>
        <dbReference type="PROSITE" id="PS51233"/>
    </source>
</evidence>